<dbReference type="FunFam" id="1.20.58.2220:FF:000009">
    <property type="entry name" value="Disheveled-associated activator of morphogenesis"/>
    <property type="match status" value="1"/>
</dbReference>
<dbReference type="OrthoDB" id="1104827at2759"/>
<feature type="region of interest" description="Disordered" evidence="2">
    <location>
        <begin position="1178"/>
        <end position="1211"/>
    </location>
</feature>
<feature type="coiled-coil region" evidence="1">
    <location>
        <begin position="1098"/>
        <end position="1133"/>
    </location>
</feature>
<evidence type="ECO:0000256" key="1">
    <source>
        <dbReference type="SAM" id="Coils"/>
    </source>
</evidence>
<dbReference type="InterPro" id="IPR011989">
    <property type="entry name" value="ARM-like"/>
</dbReference>
<dbReference type="GO" id="GO:0003779">
    <property type="term" value="F:actin binding"/>
    <property type="evidence" value="ECO:0007669"/>
    <property type="project" value="InterPro"/>
</dbReference>
<proteinExistence type="predicted"/>
<feature type="compositionally biased region" description="Polar residues" evidence="2">
    <location>
        <begin position="1190"/>
        <end position="1204"/>
    </location>
</feature>
<dbReference type="SMART" id="SM01140">
    <property type="entry name" value="Drf_GBD"/>
    <property type="match status" value="1"/>
</dbReference>
<accession>A0A9J6CJN2</accession>
<reference evidence="5" key="1">
    <citation type="submission" date="2021-03" db="EMBL/GenBank/DDBJ databases">
        <title>Chromosome level genome of the anhydrobiotic midge Polypedilum vanderplanki.</title>
        <authorList>
            <person name="Yoshida Y."/>
            <person name="Kikawada T."/>
            <person name="Gusev O."/>
        </authorList>
    </citation>
    <scope>NUCLEOTIDE SEQUENCE</scope>
    <source>
        <strain evidence="5">NIAS01</strain>
        <tissue evidence="5">Whole body or cell culture</tissue>
    </source>
</reference>
<dbReference type="InterPro" id="IPR051425">
    <property type="entry name" value="Formin_Homology"/>
</dbReference>
<feature type="domain" description="FH2" evidence="4">
    <location>
        <begin position="717"/>
        <end position="1124"/>
    </location>
</feature>
<dbReference type="InterPro" id="IPR042201">
    <property type="entry name" value="FH2_Formin_sf"/>
</dbReference>
<dbReference type="InterPro" id="IPR016024">
    <property type="entry name" value="ARM-type_fold"/>
</dbReference>
<dbReference type="EMBL" id="JADBJN010000001">
    <property type="protein sequence ID" value="KAG5682204.1"/>
    <property type="molecule type" value="Genomic_DNA"/>
</dbReference>
<feature type="coiled-coil region" evidence="1">
    <location>
        <begin position="548"/>
        <end position="645"/>
    </location>
</feature>
<evidence type="ECO:0000259" key="3">
    <source>
        <dbReference type="PROSITE" id="PS51232"/>
    </source>
</evidence>
<dbReference type="GO" id="GO:0030838">
    <property type="term" value="P:positive regulation of actin filament polymerization"/>
    <property type="evidence" value="ECO:0007669"/>
    <property type="project" value="TreeGrafter"/>
</dbReference>
<evidence type="ECO:0000313" key="5">
    <source>
        <dbReference type="EMBL" id="KAG5682204.1"/>
    </source>
</evidence>
<dbReference type="InterPro" id="IPR010472">
    <property type="entry name" value="FH3_dom"/>
</dbReference>
<evidence type="ECO:0000259" key="4">
    <source>
        <dbReference type="PROSITE" id="PS51444"/>
    </source>
</evidence>
<dbReference type="SMART" id="SM00498">
    <property type="entry name" value="FH2"/>
    <property type="match status" value="1"/>
</dbReference>
<dbReference type="PANTHER" id="PTHR45725:SF1">
    <property type="entry name" value="DISHEVELLED ASSOCIATED ACTIVATOR OF MORPHOGENESIS, ISOFORM D"/>
    <property type="match status" value="1"/>
</dbReference>
<dbReference type="Pfam" id="PF06367">
    <property type="entry name" value="Drf_FH3"/>
    <property type="match status" value="1"/>
</dbReference>
<dbReference type="PANTHER" id="PTHR45725">
    <property type="entry name" value="FORMIN HOMOLOGY 2 FAMILY MEMBER"/>
    <property type="match status" value="1"/>
</dbReference>
<comment type="caution">
    <text evidence="5">The sequence shown here is derived from an EMBL/GenBank/DDBJ whole genome shotgun (WGS) entry which is preliminary data.</text>
</comment>
<dbReference type="Gene3D" id="1.20.58.2220">
    <property type="entry name" value="Formin, FH2 domain"/>
    <property type="match status" value="1"/>
</dbReference>
<feature type="domain" description="GBD/FH3" evidence="3">
    <location>
        <begin position="115"/>
        <end position="512"/>
    </location>
</feature>
<protein>
    <recommendedName>
        <fullName evidence="7">Disheveled-associated activator of morphogenesis 1</fullName>
    </recommendedName>
</protein>
<dbReference type="PROSITE" id="PS51232">
    <property type="entry name" value="GBD_FH3"/>
    <property type="match status" value="1"/>
</dbReference>
<dbReference type="Proteomes" id="UP001107558">
    <property type="component" value="Chromosome 1"/>
</dbReference>
<dbReference type="SMART" id="SM01139">
    <property type="entry name" value="Drf_FH3"/>
    <property type="match status" value="1"/>
</dbReference>
<keyword evidence="1" id="KW-0175">Coiled coil</keyword>
<keyword evidence="6" id="KW-1185">Reference proteome</keyword>
<dbReference type="SUPFAM" id="SSF101447">
    <property type="entry name" value="Formin homology 2 domain (FH2 domain)"/>
    <property type="match status" value="1"/>
</dbReference>
<evidence type="ECO:0000313" key="6">
    <source>
        <dbReference type="Proteomes" id="UP001107558"/>
    </source>
</evidence>
<dbReference type="PROSITE" id="PS51444">
    <property type="entry name" value="FH2"/>
    <property type="match status" value="1"/>
</dbReference>
<dbReference type="InterPro" id="IPR015425">
    <property type="entry name" value="FH2_Formin"/>
</dbReference>
<dbReference type="GO" id="GO:0030036">
    <property type="term" value="P:actin cytoskeleton organization"/>
    <property type="evidence" value="ECO:0007669"/>
    <property type="project" value="InterPro"/>
</dbReference>
<dbReference type="InterPro" id="IPR010473">
    <property type="entry name" value="GTPase-bd"/>
</dbReference>
<sequence length="1211" mass="138563">MCSINTKHHFNILMDKLNLSIPSCSIPIPSAFQNLPRLCPSWCHESEDSGNNAAATTAQAFSQSAVNLIHAPPKYHQKKMPFRKKNWCGCIQDDEPPEICVVEGVFSLENLTPTQPMPSAEELEEKFSELVEELDLTEANKAQMMNLPSAKKWQIYCSRKIPTESIESPDGCASSTISNFEKTPLFYVERLREITSQLRITTDDSPKHNDFQLKIEQQTALCDALKTALRTAAHSFVLKFIESQGLAALLDTLEAVTTVFIIANSSLHTSIIGCIKALMNNSTGRSHVLQHPTSINIIAKSLACENTKTKVAVLEILGAVCLVQGGHKKVLEAFISFQEFASERTRFQSIMNDLDRSIGSYRDETNLKVAIMSLINALVNYGAGEDQLEFRLHLRFEFIMLGIEKTIQKLRKYENETLDRHLDFFEMVRLEDEKELSRKFSNESIEAESAIEIFDLLRRKLNYSAAYPHFLSMLQHMMLLPFTSSNTHYWLLFDRILQQIVLQQSDQRPSSEIESFFEEHMPSENSKPKFTNPDVTPIEIDVNKIVKLLVREEELINARRKAEELERENLEFVAKLSKKERELDLRTAEKEDLETNLIRMRERLEKESTNHSQAVTRAINAEMKIEDLQHKLVNEQQERLRLEKLMSEGSFPDDQKAAGLQVNKENCNIESLNSSVPPPPPIPQCAPAPPPPACPPPPPSLKGLPMAPPLPKVEVSKKNIPSSSQPLKSFNWSKLPELKIQNTVWSELDETKWYNSMDLESIDKLFSAYQNQKNERNGVDGSSIEDLRLIGKGKTKILSVIDGRRAQNCTILLSKLKMTDDEISKAILSMDSNDQLPIDMVEQLLKFTPTTEERVLLDEHSEDIDSLARADRFLYEISKIHHYEQRLKSLHYKKRFNVTLNDLFPRINNVMEASREVSRSRRLRKLLELVLALGNYMNRGARGQALGFRIQSLNKLVDTKANTKAKGTTLLHYLVQVIEAKHKDILRLEEDIPHVHMAAKVSLGEMEKDIANLRSGLADVAREIEFHRSAGSNVPEDRFLVVMRDFYAQASIRFAELEDKYQDMKTRFDRCVRLFGEDGSVIQPDEFFGIFDQFLVQFSEARNDNENFKKRAEEEEKRIKQEAEMKKRTIERKSKDGFLSSVAKNLGLKSKEEQHQQKVETREFDDLIETLRTGDVFQGEKYKRSRKSKAGTSPPRNQRSNGDSNSRERIF</sequence>
<name>A0A9J6CJN2_POLVA</name>
<organism evidence="5 6">
    <name type="scientific">Polypedilum vanderplanki</name>
    <name type="common">Sleeping chironomid midge</name>
    <dbReference type="NCBI Taxonomy" id="319348"/>
    <lineage>
        <taxon>Eukaryota</taxon>
        <taxon>Metazoa</taxon>
        <taxon>Ecdysozoa</taxon>
        <taxon>Arthropoda</taxon>
        <taxon>Hexapoda</taxon>
        <taxon>Insecta</taxon>
        <taxon>Pterygota</taxon>
        <taxon>Neoptera</taxon>
        <taxon>Endopterygota</taxon>
        <taxon>Diptera</taxon>
        <taxon>Nematocera</taxon>
        <taxon>Chironomoidea</taxon>
        <taxon>Chironomidae</taxon>
        <taxon>Chironominae</taxon>
        <taxon>Polypedilum</taxon>
        <taxon>Polypedilum</taxon>
    </lineage>
</organism>
<evidence type="ECO:0008006" key="7">
    <source>
        <dbReference type="Google" id="ProtNLM"/>
    </source>
</evidence>
<dbReference type="AlphaFoldDB" id="A0A9J6CJN2"/>
<dbReference type="Pfam" id="PF02181">
    <property type="entry name" value="FH2"/>
    <property type="match status" value="1"/>
</dbReference>
<dbReference type="Gene3D" id="1.10.238.150">
    <property type="entry name" value="Formin, FH3 diaphanous domain"/>
    <property type="match status" value="1"/>
</dbReference>
<dbReference type="Pfam" id="PF06371">
    <property type="entry name" value="Drf_GBD"/>
    <property type="match status" value="1"/>
</dbReference>
<dbReference type="SUPFAM" id="SSF48371">
    <property type="entry name" value="ARM repeat"/>
    <property type="match status" value="1"/>
</dbReference>
<dbReference type="InterPro" id="IPR014768">
    <property type="entry name" value="GBD/FH3_dom"/>
</dbReference>
<evidence type="ECO:0000256" key="2">
    <source>
        <dbReference type="SAM" id="MobiDB-lite"/>
    </source>
</evidence>
<gene>
    <name evidence="5" type="ORF">PVAND_011570</name>
</gene>
<dbReference type="Gene3D" id="1.25.10.10">
    <property type="entry name" value="Leucine-rich Repeat Variant"/>
    <property type="match status" value="1"/>
</dbReference>
<dbReference type="GO" id="GO:0031267">
    <property type="term" value="F:small GTPase binding"/>
    <property type="evidence" value="ECO:0007669"/>
    <property type="project" value="InterPro"/>
</dbReference>